<proteinExistence type="inferred from homology"/>
<evidence type="ECO:0000256" key="1">
    <source>
        <dbReference type="ARBA" id="ARBA00001947"/>
    </source>
</evidence>
<dbReference type="EMBL" id="PKUN01000010">
    <property type="protein sequence ID" value="PLX61722.1"/>
    <property type="molecule type" value="Genomic_DNA"/>
</dbReference>
<gene>
    <name evidence="11" type="ORF">C0630_09280</name>
</gene>
<dbReference type="GO" id="GO:0070497">
    <property type="term" value="F:6-carboxytetrahydropterin synthase activity"/>
    <property type="evidence" value="ECO:0007669"/>
    <property type="project" value="UniProtKB-EC"/>
</dbReference>
<reference evidence="11 12" key="1">
    <citation type="submission" date="2017-11" db="EMBL/GenBank/DDBJ databases">
        <title>Genome-resolved metagenomics identifies genetic mobility, metabolic interactions, and unexpected diversity in perchlorate-reducing communities.</title>
        <authorList>
            <person name="Barnum T.P."/>
            <person name="Figueroa I.A."/>
            <person name="Carlstrom C.I."/>
            <person name="Lucas L.N."/>
            <person name="Engelbrektson A.L."/>
            <person name="Coates J.D."/>
        </authorList>
    </citation>
    <scope>NUCLEOTIDE SEQUENCE [LARGE SCALE GENOMIC DNA]</scope>
    <source>
        <strain evidence="11">BM301</strain>
    </source>
</reference>
<evidence type="ECO:0000256" key="7">
    <source>
        <dbReference type="ARBA" id="ARBA00022833"/>
    </source>
</evidence>
<dbReference type="Proteomes" id="UP000235015">
    <property type="component" value="Unassembled WGS sequence"/>
</dbReference>
<dbReference type="Pfam" id="PF01242">
    <property type="entry name" value="PTPS"/>
    <property type="match status" value="1"/>
</dbReference>
<evidence type="ECO:0000256" key="2">
    <source>
        <dbReference type="ARBA" id="ARBA00005061"/>
    </source>
</evidence>
<evidence type="ECO:0000256" key="5">
    <source>
        <dbReference type="ARBA" id="ARBA00018141"/>
    </source>
</evidence>
<dbReference type="STRING" id="1111735.GCA_000428045_03801"/>
<dbReference type="InterPro" id="IPR007115">
    <property type="entry name" value="6-PTP_synth/QueD"/>
</dbReference>
<dbReference type="SUPFAM" id="SSF55620">
    <property type="entry name" value="Tetrahydrobiopterin biosynthesis enzymes-like"/>
    <property type="match status" value="1"/>
</dbReference>
<keyword evidence="7" id="KW-0862">Zinc</keyword>
<dbReference type="InterPro" id="IPR038418">
    <property type="entry name" value="6-PTP_synth/QueD_sf"/>
</dbReference>
<evidence type="ECO:0000256" key="3">
    <source>
        <dbReference type="ARBA" id="ARBA00008900"/>
    </source>
</evidence>
<dbReference type="PANTHER" id="PTHR12589">
    <property type="entry name" value="PYRUVOYL TETRAHYDROBIOPTERIN SYNTHASE"/>
    <property type="match status" value="1"/>
</dbReference>
<evidence type="ECO:0000313" key="11">
    <source>
        <dbReference type="EMBL" id="PLX61722.1"/>
    </source>
</evidence>
<protein>
    <recommendedName>
        <fullName evidence="5">6-carboxy-5,6,7,8-tetrahydropterin synthase</fullName>
        <ecNumber evidence="4">4.1.2.50</ecNumber>
    </recommendedName>
    <alternativeName>
        <fullName evidence="9">Queuosine biosynthesis protein QueD</fullName>
    </alternativeName>
</protein>
<comment type="similarity">
    <text evidence="3">Belongs to the PTPS family. QueD subfamily.</text>
</comment>
<evidence type="ECO:0000256" key="10">
    <source>
        <dbReference type="ARBA" id="ARBA00048807"/>
    </source>
</evidence>
<dbReference type="PANTHER" id="PTHR12589:SF7">
    <property type="entry name" value="6-PYRUVOYL TETRAHYDROBIOPTERIN SYNTHASE"/>
    <property type="match status" value="1"/>
</dbReference>
<evidence type="ECO:0000313" key="12">
    <source>
        <dbReference type="Proteomes" id="UP000235015"/>
    </source>
</evidence>
<comment type="pathway">
    <text evidence="2">Purine metabolism; 7-cyano-7-deazaguanine biosynthesis.</text>
</comment>
<dbReference type="Gene3D" id="3.30.479.10">
    <property type="entry name" value="6-pyruvoyl tetrahydropterin synthase/QueD"/>
    <property type="match status" value="1"/>
</dbReference>
<accession>A0A2N6CWR5</accession>
<name>A0A2N6CWR5_9GAMM</name>
<evidence type="ECO:0000256" key="9">
    <source>
        <dbReference type="ARBA" id="ARBA00031449"/>
    </source>
</evidence>
<keyword evidence="6" id="KW-0479">Metal-binding</keyword>
<dbReference type="EC" id="4.1.2.50" evidence="4"/>
<sequence length="165" mass="18823">MSHFAVRVHPGELHFNAAHFITFNGSCENIHGHNFHLQLEARGENTRDAFVIDFVLLNKLAARICAELHDGVLIPTENDEITLTEREDDMLEIRSYDKRFILSRASCILLPITNTTAEMLAYHISNRLIDALHAHQGLGNLQTLEVAVEEADQQWGIYQREIIHD</sequence>
<evidence type="ECO:0000256" key="4">
    <source>
        <dbReference type="ARBA" id="ARBA00012982"/>
    </source>
</evidence>
<organism evidence="11 12">
    <name type="scientific">Sedimenticola selenatireducens</name>
    <dbReference type="NCBI Taxonomy" id="191960"/>
    <lineage>
        <taxon>Bacteria</taxon>
        <taxon>Pseudomonadati</taxon>
        <taxon>Pseudomonadota</taxon>
        <taxon>Gammaproteobacteria</taxon>
        <taxon>Chromatiales</taxon>
        <taxon>Sedimenticolaceae</taxon>
        <taxon>Sedimenticola</taxon>
    </lineage>
</organism>
<dbReference type="UniPathway" id="UPA00391"/>
<evidence type="ECO:0000256" key="6">
    <source>
        <dbReference type="ARBA" id="ARBA00022723"/>
    </source>
</evidence>
<comment type="caution">
    <text evidence="11">The sequence shown here is derived from an EMBL/GenBank/DDBJ whole genome shotgun (WGS) entry which is preliminary data.</text>
</comment>
<keyword evidence="8" id="KW-0456">Lyase</keyword>
<comment type="cofactor">
    <cofactor evidence="1">
        <name>Zn(2+)</name>
        <dbReference type="ChEBI" id="CHEBI:29105"/>
    </cofactor>
</comment>
<dbReference type="RefSeq" id="WP_273439031.1">
    <property type="nucleotide sequence ID" value="NZ_PKUN01000010.1"/>
</dbReference>
<dbReference type="GO" id="GO:0046872">
    <property type="term" value="F:metal ion binding"/>
    <property type="evidence" value="ECO:0007669"/>
    <property type="project" value="UniProtKB-KW"/>
</dbReference>
<evidence type="ECO:0000256" key="8">
    <source>
        <dbReference type="ARBA" id="ARBA00023239"/>
    </source>
</evidence>
<dbReference type="AlphaFoldDB" id="A0A2N6CWR5"/>
<comment type="catalytic activity">
    <reaction evidence="10">
        <text>7,8-dihydroneopterin 3'-triphosphate + H2O = 6-carboxy-5,6,7,8-tetrahydropterin + triphosphate + acetaldehyde + 2 H(+)</text>
        <dbReference type="Rhea" id="RHEA:27966"/>
        <dbReference type="ChEBI" id="CHEBI:15343"/>
        <dbReference type="ChEBI" id="CHEBI:15377"/>
        <dbReference type="ChEBI" id="CHEBI:15378"/>
        <dbReference type="ChEBI" id="CHEBI:18036"/>
        <dbReference type="ChEBI" id="CHEBI:58462"/>
        <dbReference type="ChEBI" id="CHEBI:61032"/>
        <dbReference type="EC" id="4.1.2.50"/>
    </reaction>
</comment>